<evidence type="ECO:0000313" key="2">
    <source>
        <dbReference type="EMBL" id="MCB5226162.1"/>
    </source>
</evidence>
<organism evidence="2 3">
    <name type="scientific">Alishewanella maricola</name>
    <dbReference type="NCBI Taxonomy" id="2795740"/>
    <lineage>
        <taxon>Bacteria</taxon>
        <taxon>Pseudomonadati</taxon>
        <taxon>Pseudomonadota</taxon>
        <taxon>Gammaproteobacteria</taxon>
        <taxon>Alteromonadales</taxon>
        <taxon>Alteromonadaceae</taxon>
        <taxon>Alishewanella</taxon>
    </lineage>
</organism>
<name>A0ABS8C1F5_9ALTE</name>
<comment type="caution">
    <text evidence="2">The sequence shown here is derived from an EMBL/GenBank/DDBJ whole genome shotgun (WGS) entry which is preliminary data.</text>
</comment>
<dbReference type="EMBL" id="JAEINI020000002">
    <property type="protein sequence ID" value="MCB5226162.1"/>
    <property type="molecule type" value="Genomic_DNA"/>
</dbReference>
<feature type="transmembrane region" description="Helical" evidence="1">
    <location>
        <begin position="6"/>
        <end position="26"/>
    </location>
</feature>
<keyword evidence="1" id="KW-0472">Membrane</keyword>
<evidence type="ECO:0000256" key="1">
    <source>
        <dbReference type="SAM" id="Phobius"/>
    </source>
</evidence>
<accession>A0ABS8C1F5</accession>
<reference evidence="2 3" key="1">
    <citation type="submission" date="2021-10" db="EMBL/GenBank/DDBJ databases">
        <title>Alishewanella koreense sp. nov. isolated from seawater of southwestern coast in South Korea and the proposal for the reclassification of Rheinheimera perlucida and Rheinheimera tuosuensis as Arsukibacterium perlucida and Arsukibacterium tuosuensis.</title>
        <authorList>
            <person name="Kim K.H."/>
            <person name="Ruan W."/>
            <person name="Kim K.R."/>
            <person name="Baek J.H."/>
            <person name="Jeon C.O."/>
        </authorList>
    </citation>
    <scope>NUCLEOTIDE SEQUENCE [LARGE SCALE GENOMIC DNA]</scope>
    <source>
        <strain evidence="2 3">16-MA</strain>
    </source>
</reference>
<dbReference type="InterPro" id="IPR020269">
    <property type="entry name" value="Phage_Mu_Releasin"/>
</dbReference>
<keyword evidence="1" id="KW-1133">Transmembrane helix</keyword>
<keyword evidence="1" id="KW-0812">Transmembrane</keyword>
<evidence type="ECO:0000313" key="3">
    <source>
        <dbReference type="Proteomes" id="UP000633814"/>
    </source>
</evidence>
<sequence>MDFIREWWAVIWAAVLTGFNVIQLLLAKTYARREELETVTMAVEQLKNKVAELPDSRENHQLQLEISELRGELHALREQLKPVHNLANLLLEERLNVRR</sequence>
<dbReference type="RefSeq" id="WP_226750249.1">
    <property type="nucleotide sequence ID" value="NZ_JAEINI020000002.1"/>
</dbReference>
<gene>
    <name evidence="2" type="ORF">JAO78_004970</name>
</gene>
<protein>
    <submittedName>
        <fullName evidence="2">DUF2730 domain-containing protein</fullName>
    </submittedName>
</protein>
<proteinExistence type="predicted"/>
<keyword evidence="3" id="KW-1185">Reference proteome</keyword>
<dbReference type="Proteomes" id="UP000633814">
    <property type="component" value="Unassembled WGS sequence"/>
</dbReference>
<dbReference type="Pfam" id="PF10805">
    <property type="entry name" value="DUF2730"/>
    <property type="match status" value="1"/>
</dbReference>